<evidence type="ECO:0000313" key="2">
    <source>
        <dbReference type="Proteomes" id="UP000053237"/>
    </source>
</evidence>
<comment type="caution">
    <text evidence="1">The sequence shown here is derived from an EMBL/GenBank/DDBJ whole genome shotgun (WGS) entry which is preliminary data.</text>
</comment>
<gene>
    <name evidence="1" type="ORF">BN9_104350</name>
</gene>
<keyword evidence="2" id="KW-1185">Reference proteome</keyword>
<dbReference type="Proteomes" id="UP000053237">
    <property type="component" value="Unassembled WGS sequence"/>
</dbReference>
<proteinExistence type="predicted"/>
<accession>A0A024GQZ2</accession>
<evidence type="ECO:0000313" key="1">
    <source>
        <dbReference type="EMBL" id="CCI49153.1"/>
    </source>
</evidence>
<sequence length="239" mass="27361">MIHTTACTYGLGSFSNCDFERQRNALRQSNFARARSRKRHQNEQDDIRKCTTTDDNHEIKAMQFIKRMRVSSPPKQSEYSNLSNQVPDEMLDVQNDEIQENRGEDMTESKSMNPSSARNDAYALVPMRMGNSTTSRNSESCTPVVWDYENGRYSFQKKVERFGFPQQENSACALIPIVQSRHLVGCSDLKKLSDTVPTPRVEMIEDDDIISVGVSSSTEDDTFCRFEEIIDDEEPMDLD</sequence>
<name>A0A024GQZ2_9STRA</name>
<reference evidence="1 2" key="1">
    <citation type="submission" date="2012-05" db="EMBL/GenBank/DDBJ databases">
        <title>Recombination and specialization in a pathogen metapopulation.</title>
        <authorList>
            <person name="Gardiner A."/>
            <person name="Kemen E."/>
            <person name="Schultz-Larsen T."/>
            <person name="MacLean D."/>
            <person name="Van Oosterhout C."/>
            <person name="Jones J.D.G."/>
        </authorList>
    </citation>
    <scope>NUCLEOTIDE SEQUENCE [LARGE SCALE GENOMIC DNA]</scope>
    <source>
        <strain evidence="1 2">Ac Nc2</strain>
    </source>
</reference>
<dbReference type="InParanoid" id="A0A024GQZ2"/>
<organism evidence="1 2">
    <name type="scientific">Albugo candida</name>
    <dbReference type="NCBI Taxonomy" id="65357"/>
    <lineage>
        <taxon>Eukaryota</taxon>
        <taxon>Sar</taxon>
        <taxon>Stramenopiles</taxon>
        <taxon>Oomycota</taxon>
        <taxon>Peronosporomycetes</taxon>
        <taxon>Albuginales</taxon>
        <taxon>Albuginaceae</taxon>
        <taxon>Albugo</taxon>
    </lineage>
</organism>
<dbReference type="EMBL" id="CAIX01000279">
    <property type="protein sequence ID" value="CCI49153.1"/>
    <property type="molecule type" value="Genomic_DNA"/>
</dbReference>
<protein>
    <submittedName>
        <fullName evidence="1">Uncharacterized protein</fullName>
    </submittedName>
</protein>
<dbReference type="AlphaFoldDB" id="A0A024GQZ2"/>